<dbReference type="Gene3D" id="2.60.40.420">
    <property type="entry name" value="Cupredoxins - blue copper proteins"/>
    <property type="match status" value="3"/>
</dbReference>
<feature type="domain" description="Plastocyanin-like" evidence="3">
    <location>
        <begin position="61"/>
        <end position="163"/>
    </location>
</feature>
<dbReference type="OrthoDB" id="9757546at2"/>
<protein>
    <submittedName>
        <fullName evidence="4">Putative multicopper oxidase</fullName>
    </submittedName>
</protein>
<sequence precursor="true">MITRRAAAAGLATTLIGLSGRAGAQTSSSSPIVEGLKGNGLSWTVTAKPRSRRLFPGAGADAGVWTLNDELASVFRMKHGADVRLSLQNETPQPLSLHFHGVRGPNDIDGVGGLTQKPIAPGESSNYTFTPPDAGTFLIRPCILGGSAEPLERGLSALLVVEEHEPPQVDRDLALLVDDWRLNDDGSLAPFEKPSDTAPAGRLGSWLSVNGKATPQRVEAPPGGRLRLRLANACNARILRLRFDGMRAYVIAIDGQPSSTFEPLKASLPFAPGSRYDLLVDLAPEPGASGAVMALIGDGMPLVEIVTAGEKQPELPAIAPLLANPKLPEAIKLQSASRKDVVIKGDPKAPNVPWSLNGASGTSSGPPLVKVKRGTPVVLALRNETGFVQPMHLHGHSFRLLHPLDDGWEPYWLDTVQVPENKTIRIAFVADNPGRWLLASTVMERFDAGMWTWIEVT</sequence>
<gene>
    <name evidence="4" type="ORF">MicloDRAFT_00019760</name>
</gene>
<feature type="signal peptide" evidence="1">
    <location>
        <begin position="1"/>
        <end position="24"/>
    </location>
</feature>
<dbReference type="RefSeq" id="WP_009490963.1">
    <property type="nucleotide sequence ID" value="NZ_CP141048.1"/>
</dbReference>
<feature type="domain" description="Plastocyanin-like" evidence="2">
    <location>
        <begin position="325"/>
        <end position="456"/>
    </location>
</feature>
<reference evidence="4 5" key="1">
    <citation type="submission" date="2012-02" db="EMBL/GenBank/DDBJ databases">
        <title>Improved High-Quality Draft sequence of Microvirga sp. WSM3557.</title>
        <authorList>
            <consortium name="US DOE Joint Genome Institute"/>
            <person name="Lucas S."/>
            <person name="Han J."/>
            <person name="Lapidus A."/>
            <person name="Cheng J.-F."/>
            <person name="Goodwin L."/>
            <person name="Pitluck S."/>
            <person name="Peters L."/>
            <person name="Zhang X."/>
            <person name="Detter J.C."/>
            <person name="Han C."/>
            <person name="Tapia R."/>
            <person name="Land M."/>
            <person name="Hauser L."/>
            <person name="Kyrpides N."/>
            <person name="Ivanova N."/>
            <person name="Pagani I."/>
            <person name="Brau L."/>
            <person name="Yates R."/>
            <person name="O'Hara G."/>
            <person name="Rui T."/>
            <person name="Howieson J."/>
            <person name="Reeve W."/>
            <person name="Woyke T."/>
        </authorList>
    </citation>
    <scope>NUCLEOTIDE SEQUENCE [LARGE SCALE GENOMIC DNA]</scope>
    <source>
        <strain evidence="4 5">WSM3557</strain>
    </source>
</reference>
<dbReference type="Pfam" id="PF07731">
    <property type="entry name" value="Cu-oxidase_2"/>
    <property type="match status" value="1"/>
</dbReference>
<accession>I4YZV6</accession>
<dbReference type="STRING" id="864069.MicloDRAFT_00019760"/>
<evidence type="ECO:0000259" key="2">
    <source>
        <dbReference type="Pfam" id="PF07731"/>
    </source>
</evidence>
<dbReference type="InterPro" id="IPR011706">
    <property type="entry name" value="Cu-oxidase_C"/>
</dbReference>
<dbReference type="eggNOG" id="COG2132">
    <property type="taxonomic scope" value="Bacteria"/>
</dbReference>
<dbReference type="PANTHER" id="PTHR11709">
    <property type="entry name" value="MULTI-COPPER OXIDASE"/>
    <property type="match status" value="1"/>
</dbReference>
<dbReference type="InterPro" id="IPR011707">
    <property type="entry name" value="Cu-oxidase-like_N"/>
</dbReference>
<keyword evidence="5" id="KW-1185">Reference proteome</keyword>
<feature type="chain" id="PRO_5003698711" evidence="1">
    <location>
        <begin position="25"/>
        <end position="457"/>
    </location>
</feature>
<keyword evidence="1" id="KW-0732">Signal</keyword>
<dbReference type="Pfam" id="PF07732">
    <property type="entry name" value="Cu-oxidase_3"/>
    <property type="match status" value="1"/>
</dbReference>
<dbReference type="PATRIC" id="fig|864069.3.peg.2167"/>
<dbReference type="InterPro" id="IPR008972">
    <property type="entry name" value="Cupredoxin"/>
</dbReference>
<evidence type="ECO:0000313" key="5">
    <source>
        <dbReference type="Proteomes" id="UP000003947"/>
    </source>
</evidence>
<dbReference type="PANTHER" id="PTHR11709:SF2">
    <property type="entry name" value="MULTICOPPER OXIDASE LPR1"/>
    <property type="match status" value="1"/>
</dbReference>
<evidence type="ECO:0000259" key="3">
    <source>
        <dbReference type="Pfam" id="PF07732"/>
    </source>
</evidence>
<evidence type="ECO:0000313" key="4">
    <source>
        <dbReference type="EMBL" id="EIM29498.1"/>
    </source>
</evidence>
<dbReference type="Proteomes" id="UP000003947">
    <property type="component" value="Unassembled WGS sequence"/>
</dbReference>
<dbReference type="GO" id="GO:0016491">
    <property type="term" value="F:oxidoreductase activity"/>
    <property type="evidence" value="ECO:0007669"/>
    <property type="project" value="InterPro"/>
</dbReference>
<dbReference type="SUPFAM" id="SSF49503">
    <property type="entry name" value="Cupredoxins"/>
    <property type="match status" value="3"/>
</dbReference>
<dbReference type="InterPro" id="IPR045087">
    <property type="entry name" value="Cu-oxidase_fam"/>
</dbReference>
<proteinExistence type="predicted"/>
<name>I4YZV6_9HYPH</name>
<dbReference type="GO" id="GO:0005507">
    <property type="term" value="F:copper ion binding"/>
    <property type="evidence" value="ECO:0007669"/>
    <property type="project" value="InterPro"/>
</dbReference>
<dbReference type="HOGENOM" id="CLU_009100_6_1_5"/>
<dbReference type="AlphaFoldDB" id="I4YZV6"/>
<dbReference type="GO" id="GO:0030288">
    <property type="term" value="C:outer membrane-bounded periplasmic space"/>
    <property type="evidence" value="ECO:0007669"/>
    <property type="project" value="TreeGrafter"/>
</dbReference>
<organism evidence="4 5">
    <name type="scientific">Microvirga lotononidis</name>
    <dbReference type="NCBI Taxonomy" id="864069"/>
    <lineage>
        <taxon>Bacteria</taxon>
        <taxon>Pseudomonadati</taxon>
        <taxon>Pseudomonadota</taxon>
        <taxon>Alphaproteobacteria</taxon>
        <taxon>Hyphomicrobiales</taxon>
        <taxon>Methylobacteriaceae</taxon>
        <taxon>Microvirga</taxon>
    </lineage>
</organism>
<dbReference type="EMBL" id="JH660641">
    <property type="protein sequence ID" value="EIM29498.1"/>
    <property type="molecule type" value="Genomic_DNA"/>
</dbReference>
<evidence type="ECO:0000256" key="1">
    <source>
        <dbReference type="SAM" id="SignalP"/>
    </source>
</evidence>